<feature type="domain" description="Phospholipase D-like" evidence="7">
    <location>
        <begin position="79"/>
        <end position="200"/>
    </location>
</feature>
<proteinExistence type="inferred from homology"/>
<evidence type="ECO:0000313" key="22">
    <source>
        <dbReference type="Proteomes" id="UP000460718"/>
    </source>
</evidence>
<protein>
    <recommendedName>
        <fullName evidence="5">Mitochondrial cardiolipin hydrolase</fullName>
    </recommendedName>
</protein>
<evidence type="ECO:0000313" key="8">
    <source>
        <dbReference type="EMBL" id="KAE8927653.1"/>
    </source>
</evidence>
<dbReference type="Proteomes" id="UP000437068">
    <property type="component" value="Unassembled WGS sequence"/>
</dbReference>
<sequence length="261" mass="29083">MIKPKGRKPQWPVPKAVVEIAKVLPEIHLTNDVISRAAEAVGIPKDNFRYIQSEVKTRLQTAVVDLWFGGDSRGEREVLRYIQEAERSIKIGVDSLTNEEVVRELAAAVGRRVKIMLVVDLKKSHASGLEDVKALLEAGVQVCHCTEDLQCRAAIFDGQILVQGSQSWTENNQESSSMDYSMVLTGPIVSDFECQFDSMWSEAAKTLKNGDKKANDGIVMDQNHDVESSEELSGTEARKMTNKRKRAFFPTTFELLALLGM</sequence>
<keyword evidence="2" id="KW-0442">Lipid degradation</keyword>
<dbReference type="GO" id="GO:0016042">
    <property type="term" value="P:lipid catabolic process"/>
    <property type="evidence" value="ECO:0007669"/>
    <property type="project" value="UniProtKB-KW"/>
</dbReference>
<evidence type="ECO:0000313" key="18">
    <source>
        <dbReference type="Proteomes" id="UP000437068"/>
    </source>
</evidence>
<dbReference type="OrthoDB" id="113523at2759"/>
<evidence type="ECO:0000256" key="3">
    <source>
        <dbReference type="ARBA" id="ARBA00023098"/>
    </source>
</evidence>
<evidence type="ECO:0000313" key="19">
    <source>
        <dbReference type="Proteomes" id="UP000440367"/>
    </source>
</evidence>
<dbReference type="EMBL" id="QXGC01001737">
    <property type="protein sequence ID" value="KAE9196957.1"/>
    <property type="molecule type" value="Genomic_DNA"/>
</dbReference>
<dbReference type="PANTHER" id="PTHR43856">
    <property type="entry name" value="CARDIOLIPIN HYDROLASE"/>
    <property type="match status" value="1"/>
</dbReference>
<dbReference type="PANTHER" id="PTHR43856:SF1">
    <property type="entry name" value="MITOCHONDRIAL CARDIOLIPIN HYDROLASE"/>
    <property type="match status" value="1"/>
</dbReference>
<evidence type="ECO:0000313" key="17">
    <source>
        <dbReference type="Proteomes" id="UP000433483"/>
    </source>
</evidence>
<dbReference type="InterPro" id="IPR051406">
    <property type="entry name" value="PLD_domain"/>
</dbReference>
<dbReference type="Gene3D" id="3.30.870.10">
    <property type="entry name" value="Endonuclease Chain A"/>
    <property type="match status" value="1"/>
</dbReference>
<evidence type="ECO:0000313" key="13">
    <source>
        <dbReference type="EMBL" id="KAE9196957.1"/>
    </source>
</evidence>
<dbReference type="Proteomes" id="UP000440367">
    <property type="component" value="Unassembled WGS sequence"/>
</dbReference>
<dbReference type="EMBL" id="QXGE01001734">
    <property type="protein sequence ID" value="KAE9288934.1"/>
    <property type="molecule type" value="Genomic_DNA"/>
</dbReference>
<evidence type="ECO:0000313" key="16">
    <source>
        <dbReference type="Proteomes" id="UP000429523"/>
    </source>
</evidence>
<dbReference type="EMBL" id="QXFW01001756">
    <property type="protein sequence ID" value="KAE8986216.1"/>
    <property type="molecule type" value="Genomic_DNA"/>
</dbReference>
<gene>
    <name evidence="15" type="ORF">PF001_g20286</name>
    <name evidence="14" type="ORF">PF002_g22290</name>
    <name evidence="13" type="ORF">PF004_g19978</name>
    <name evidence="12" type="ORF">PF005_g21188</name>
    <name evidence="11" type="ORF">PF006_g20202</name>
    <name evidence="10" type="ORF">PF007_g21179</name>
    <name evidence="8" type="ORF">PF009_g22182</name>
    <name evidence="9" type="ORF">PF011_g20081</name>
</gene>
<comment type="similarity">
    <text evidence="4">Belongs to the phospholipase D family. MitoPLD/Zucchini subfamily.</text>
</comment>
<dbReference type="InterPro" id="IPR025202">
    <property type="entry name" value="PLD-like_dom"/>
</dbReference>
<dbReference type="Proteomes" id="UP000476176">
    <property type="component" value="Unassembled WGS sequence"/>
</dbReference>
<keyword evidence="3" id="KW-0443">Lipid metabolism</keyword>
<evidence type="ECO:0000313" key="23">
    <source>
        <dbReference type="Proteomes" id="UP000476176"/>
    </source>
</evidence>
<evidence type="ECO:0000256" key="6">
    <source>
        <dbReference type="SAM" id="MobiDB-lite"/>
    </source>
</evidence>
<accession>A0A6A3QX32</accession>
<dbReference type="EMBL" id="QXGF01001812">
    <property type="protein sequence ID" value="KAE8927653.1"/>
    <property type="molecule type" value="Genomic_DNA"/>
</dbReference>
<feature type="region of interest" description="Disordered" evidence="6">
    <location>
        <begin position="212"/>
        <end position="238"/>
    </location>
</feature>
<evidence type="ECO:0000256" key="1">
    <source>
        <dbReference type="ARBA" id="ARBA00022801"/>
    </source>
</evidence>
<evidence type="ECO:0000313" key="14">
    <source>
        <dbReference type="EMBL" id="KAE9198938.1"/>
    </source>
</evidence>
<evidence type="ECO:0000256" key="5">
    <source>
        <dbReference type="ARBA" id="ARBA00040549"/>
    </source>
</evidence>
<dbReference type="EMBL" id="QXGA01001744">
    <property type="protein sequence ID" value="KAE9111500.1"/>
    <property type="molecule type" value="Genomic_DNA"/>
</dbReference>
<dbReference type="AlphaFoldDB" id="A0A6A3QX32"/>
<dbReference type="GO" id="GO:0016891">
    <property type="term" value="F:RNA endonuclease activity producing 5'-phosphomonoesters, hydrolytic mechanism"/>
    <property type="evidence" value="ECO:0007669"/>
    <property type="project" value="TreeGrafter"/>
</dbReference>
<evidence type="ECO:0000259" key="7">
    <source>
        <dbReference type="Pfam" id="PF13091"/>
    </source>
</evidence>
<evidence type="ECO:0000313" key="11">
    <source>
        <dbReference type="EMBL" id="KAE9111500.1"/>
    </source>
</evidence>
<keyword evidence="17" id="KW-1185">Reference proteome</keyword>
<evidence type="ECO:0000313" key="9">
    <source>
        <dbReference type="EMBL" id="KAE8986216.1"/>
    </source>
</evidence>
<dbReference type="EMBL" id="QXFZ01001763">
    <property type="protein sequence ID" value="KAE9085363.1"/>
    <property type="molecule type" value="Genomic_DNA"/>
</dbReference>
<dbReference type="Proteomes" id="UP000440732">
    <property type="component" value="Unassembled WGS sequence"/>
</dbReference>
<dbReference type="EMBL" id="QXGB01001784">
    <property type="protein sequence ID" value="KAE9185598.1"/>
    <property type="molecule type" value="Genomic_DNA"/>
</dbReference>
<dbReference type="Proteomes" id="UP000433483">
    <property type="component" value="Unassembled WGS sequence"/>
</dbReference>
<dbReference type="Proteomes" id="UP000429523">
    <property type="component" value="Unassembled WGS sequence"/>
</dbReference>
<organism evidence="10 21">
    <name type="scientific">Phytophthora fragariae</name>
    <dbReference type="NCBI Taxonomy" id="53985"/>
    <lineage>
        <taxon>Eukaryota</taxon>
        <taxon>Sar</taxon>
        <taxon>Stramenopiles</taxon>
        <taxon>Oomycota</taxon>
        <taxon>Peronosporomycetes</taxon>
        <taxon>Peronosporales</taxon>
        <taxon>Peronosporaceae</taxon>
        <taxon>Phytophthora</taxon>
    </lineage>
</organism>
<dbReference type="Proteomes" id="UP000460718">
    <property type="component" value="Unassembled WGS sequence"/>
</dbReference>
<evidence type="ECO:0000256" key="4">
    <source>
        <dbReference type="ARBA" id="ARBA00038012"/>
    </source>
</evidence>
<dbReference type="Proteomes" id="UP000441208">
    <property type="component" value="Unassembled WGS sequence"/>
</dbReference>
<name>A0A6A3QX32_9STRA</name>
<evidence type="ECO:0000313" key="12">
    <source>
        <dbReference type="EMBL" id="KAE9185598.1"/>
    </source>
</evidence>
<comment type="caution">
    <text evidence="10">The sequence shown here is derived from an EMBL/GenBank/DDBJ whole genome shotgun (WGS) entry which is preliminary data.</text>
</comment>
<evidence type="ECO:0000313" key="20">
    <source>
        <dbReference type="Proteomes" id="UP000440732"/>
    </source>
</evidence>
<evidence type="ECO:0000313" key="21">
    <source>
        <dbReference type="Proteomes" id="UP000441208"/>
    </source>
</evidence>
<dbReference type="SUPFAM" id="SSF56024">
    <property type="entry name" value="Phospholipase D/nuclease"/>
    <property type="match status" value="1"/>
</dbReference>
<evidence type="ECO:0000256" key="2">
    <source>
        <dbReference type="ARBA" id="ARBA00022963"/>
    </source>
</evidence>
<evidence type="ECO:0000313" key="10">
    <source>
        <dbReference type="EMBL" id="KAE9085363.1"/>
    </source>
</evidence>
<reference evidence="16 17" key="1">
    <citation type="submission" date="2018-08" db="EMBL/GenBank/DDBJ databases">
        <title>Genomic investigation of the strawberry pathogen Phytophthora fragariae indicates pathogenicity is determined by transcriptional variation in three key races.</title>
        <authorList>
            <person name="Adams T.M."/>
            <person name="Armitage A.D."/>
            <person name="Sobczyk M.K."/>
            <person name="Bates H.J."/>
            <person name="Dunwell J.M."/>
            <person name="Nellist C.F."/>
            <person name="Harrison R.J."/>
        </authorList>
    </citation>
    <scope>NUCLEOTIDE SEQUENCE [LARGE SCALE GENOMIC DNA]</scope>
    <source>
        <strain evidence="15 18">A4</strain>
        <strain evidence="14 19">BC-1</strain>
        <strain evidence="13 23">BC-23</strain>
        <strain evidence="12 17">NOV-27</strain>
        <strain evidence="11 20">NOV-5</strain>
        <strain evidence="10 21">NOV-71</strain>
        <strain evidence="8 16">NOV-9</strain>
        <strain evidence="9 22">SCRP245</strain>
    </source>
</reference>
<keyword evidence="1" id="KW-0378">Hydrolase</keyword>
<dbReference type="Pfam" id="PF13091">
    <property type="entry name" value="PLDc_2"/>
    <property type="match status" value="1"/>
</dbReference>
<dbReference type="EMBL" id="QXGD01001795">
    <property type="protein sequence ID" value="KAE9198938.1"/>
    <property type="molecule type" value="Genomic_DNA"/>
</dbReference>
<evidence type="ECO:0000313" key="15">
    <source>
        <dbReference type="EMBL" id="KAE9288934.1"/>
    </source>
</evidence>